<feature type="transmembrane region" description="Helical" evidence="1">
    <location>
        <begin position="66"/>
        <end position="85"/>
    </location>
</feature>
<name>A0AAD5AFX1_SILAS</name>
<comment type="caution">
    <text evidence="2">The sequence shown here is derived from an EMBL/GenBank/DDBJ whole genome shotgun (WGS) entry which is preliminary data.</text>
</comment>
<accession>A0AAD5AFX1</accession>
<organism evidence="2 3">
    <name type="scientific">Silurus asotus</name>
    <name type="common">Amur catfish</name>
    <name type="synonym">Parasilurus asotus</name>
    <dbReference type="NCBI Taxonomy" id="30991"/>
    <lineage>
        <taxon>Eukaryota</taxon>
        <taxon>Metazoa</taxon>
        <taxon>Chordata</taxon>
        <taxon>Craniata</taxon>
        <taxon>Vertebrata</taxon>
        <taxon>Euteleostomi</taxon>
        <taxon>Actinopterygii</taxon>
        <taxon>Neopterygii</taxon>
        <taxon>Teleostei</taxon>
        <taxon>Ostariophysi</taxon>
        <taxon>Siluriformes</taxon>
        <taxon>Siluridae</taxon>
        <taxon>Silurus</taxon>
    </lineage>
</organism>
<keyword evidence="1" id="KW-0472">Membrane</keyword>
<feature type="non-terminal residue" evidence="2">
    <location>
        <position position="1"/>
    </location>
</feature>
<reference evidence="2" key="1">
    <citation type="submission" date="2018-07" db="EMBL/GenBank/DDBJ databases">
        <title>Comparative genomics of catfishes provides insights into carnivory and benthic adaptation.</title>
        <authorList>
            <person name="Zhang Y."/>
            <person name="Wang D."/>
            <person name="Peng Z."/>
            <person name="Zheng S."/>
            <person name="Shao F."/>
            <person name="Tao W."/>
        </authorList>
    </citation>
    <scope>NUCLEOTIDE SEQUENCE</scope>
    <source>
        <strain evidence="2">Chongqing</strain>
    </source>
</reference>
<dbReference type="PANTHER" id="PTHR31061">
    <property type="entry name" value="LD22376P"/>
    <property type="match status" value="1"/>
</dbReference>
<keyword evidence="3" id="KW-1185">Reference proteome</keyword>
<evidence type="ECO:0000313" key="2">
    <source>
        <dbReference type="EMBL" id="KAI5615039.1"/>
    </source>
</evidence>
<sequence length="89" mass="10273">FALVMMVFVNYGGGRYWFFRHQSWNGLTVADLVFPWFVFIMGTSVSLSLSGSLIRGLRRSRLLIRICWRTFLLFIIGVFIINPSYCSGP</sequence>
<evidence type="ECO:0000256" key="1">
    <source>
        <dbReference type="SAM" id="Phobius"/>
    </source>
</evidence>
<proteinExistence type="predicted"/>
<feature type="non-terminal residue" evidence="2">
    <location>
        <position position="89"/>
    </location>
</feature>
<keyword evidence="1" id="KW-1133">Transmembrane helix</keyword>
<evidence type="ECO:0000313" key="3">
    <source>
        <dbReference type="Proteomes" id="UP001205998"/>
    </source>
</evidence>
<dbReference type="PANTHER" id="PTHR31061:SF37">
    <property type="entry name" value="HEPARAN-ALPHA-GLUCOSAMINIDE N-ACETYLTRANSFERASE"/>
    <property type="match status" value="1"/>
</dbReference>
<keyword evidence="1" id="KW-0812">Transmembrane</keyword>
<dbReference type="AlphaFoldDB" id="A0AAD5AFX1"/>
<dbReference type="Proteomes" id="UP001205998">
    <property type="component" value="Unassembled WGS sequence"/>
</dbReference>
<dbReference type="EMBL" id="MU556277">
    <property type="protein sequence ID" value="KAI5615039.1"/>
    <property type="molecule type" value="Genomic_DNA"/>
</dbReference>
<gene>
    <name evidence="2" type="ORF">C0J50_10917</name>
</gene>
<feature type="transmembrane region" description="Helical" evidence="1">
    <location>
        <begin position="33"/>
        <end position="54"/>
    </location>
</feature>
<protein>
    <submittedName>
        <fullName evidence="2">Heparan-alpha-glucosaminide N-acetyltransferase isoform X2</fullName>
    </submittedName>
</protein>